<dbReference type="SUPFAM" id="SSF143456">
    <property type="entry name" value="VC0467-like"/>
    <property type="match status" value="1"/>
</dbReference>
<dbReference type="RefSeq" id="WP_380126733.1">
    <property type="nucleotide sequence ID" value="NZ_JBHSIU010000091.1"/>
</dbReference>
<accession>A0ABV9WEV4</accession>
<evidence type="ECO:0000313" key="4">
    <source>
        <dbReference type="Proteomes" id="UP001595912"/>
    </source>
</evidence>
<evidence type="ECO:0000313" key="3">
    <source>
        <dbReference type="EMBL" id="MFC5006130.1"/>
    </source>
</evidence>
<gene>
    <name evidence="3" type="ORF">ACFPIJ_50975</name>
</gene>
<dbReference type="PANTHER" id="PTHR30327:SF1">
    <property type="entry name" value="UPF0301 PROTEIN YQGE"/>
    <property type="match status" value="1"/>
</dbReference>
<dbReference type="InterPro" id="IPR003774">
    <property type="entry name" value="AlgH-like"/>
</dbReference>
<comment type="similarity">
    <text evidence="1">Belongs to the UPF0301 (AlgH) family.</text>
</comment>
<name>A0ABV9WEV4_9ACTN</name>
<dbReference type="PANTHER" id="PTHR30327">
    <property type="entry name" value="UNCHARACTERIZED PROTEIN YQGE"/>
    <property type="match status" value="1"/>
</dbReference>
<dbReference type="Pfam" id="PF02622">
    <property type="entry name" value="DUF179"/>
    <property type="match status" value="1"/>
</dbReference>
<evidence type="ECO:0000259" key="2">
    <source>
        <dbReference type="Pfam" id="PF12770"/>
    </source>
</evidence>
<proteinExistence type="inferred from homology"/>
<evidence type="ECO:0000256" key="1">
    <source>
        <dbReference type="ARBA" id="ARBA00009600"/>
    </source>
</evidence>
<dbReference type="EMBL" id="JBHSIU010000091">
    <property type="protein sequence ID" value="MFC5006130.1"/>
    <property type="molecule type" value="Genomic_DNA"/>
</dbReference>
<organism evidence="3 4">
    <name type="scientific">Dactylosporangium cerinum</name>
    <dbReference type="NCBI Taxonomy" id="1434730"/>
    <lineage>
        <taxon>Bacteria</taxon>
        <taxon>Bacillati</taxon>
        <taxon>Actinomycetota</taxon>
        <taxon>Actinomycetes</taxon>
        <taxon>Micromonosporales</taxon>
        <taxon>Micromonosporaceae</taxon>
        <taxon>Dactylosporangium</taxon>
    </lineage>
</organism>
<comment type="caution">
    <text evidence="3">The sequence shown here is derived from an EMBL/GenBank/DDBJ whole genome shotgun (WGS) entry which is preliminary data.</text>
</comment>
<feature type="domain" description="CHAT" evidence="2">
    <location>
        <begin position="1032"/>
        <end position="1320"/>
    </location>
</feature>
<dbReference type="Proteomes" id="UP001595912">
    <property type="component" value="Unassembled WGS sequence"/>
</dbReference>
<keyword evidence="4" id="KW-1185">Reference proteome</keyword>
<protein>
    <submittedName>
        <fullName evidence="3">YqgE/AlgH family protein</fullName>
    </submittedName>
</protein>
<dbReference type="InterPro" id="IPR024983">
    <property type="entry name" value="CHAT_dom"/>
</dbReference>
<sequence>MTDETDAAQAPVLTGRLLVAGPAIDDPGVRRAVVLVLVHEADVVVGLVLGWPTGEAAADVAPDWASLAAPPAVLFDGGPFEPEKIFCLVRVDDGVTPAPALLWPVYGPVGTVDLAVESEDEHRTRAAVQVARLFAGYTAWESDELEVEIRRGHWVVVEARPEDPFDALSDEWWHELPSRLAERAAPGSLAGRPGELAAALLTLHRRTGDQDALLQAAEAGRAAIAAAAPDATDLAALLADLRSNLTDQYDDSTDPAARTETARALLAVTPPGDPLHANRLGMLASALTMLAERTGDEATARDSVAVARSAVAAALDDPQRRECRAILSAALTMLHYRITDWAALAEAAALARQTLGPDGALPDLTVPALNYLGLTLMLTFERTGDPTDGRTALAAFRAASAGIEQDHPGRGVVLANVAGVLRMLADRTGDPNTMLEAVSVGQEAVAALPAGHPSRSLGLNNLATAQLRRFERTGDLNALRGAAEAGRAAVAEVPAGHPDRPLYQGQLTATLRALHLRTADPAVLHEAVSVGRAALAAAGTGSRRLMITSNLAMMLLTVGLFEGDLGALREAVTLLRAAAEATPDADPMRSLLLVNLGVALNSLRTATADRTLVGEVTDIARRAVAATPPDHLQRPNALSLLANALQDLFESRGARNAGREAIVVRRAALAGVTPGHLLLPSQHSGLSKTLLEYARRTGNAAAQRDATAHGRAAVAASTPGEAIHDSYVLSLGTALLAEFDRTGDDATLTECRQVLAGPAGAPGARVELRLRAAAQLARAHLRAGDSGAALGAAEAAIGLLPLAAPRAMARGDREHHLGQFAGLGALGAACALTDGTPGRAVELLEAGRGILLAETMDDHREEARLRQEAPDLADEYSQLRDRLTTLDAPRPGALAPDVLAAAGPPPDARQARQSYQAEAALRAETVGRLTELLGQVHDRPGFGSFQRPPRIDELRPAAAGGPIVIVTADSSRCDALIVTADGPVRLVPLPGLTPAVALAQADRLLAARRSARDERNPFGVRIRAQQTLHRVFGWLWDTVTEPVLTALGHTTFPGEDGDWPRVWWCPVGIMAFLPLHAAGHHHETPPDVPHPRTVLDRVVSSYTTTIRALAYTREEAGQGPAGSVPLIVSVPEPPGAVPLEHVADEVDAIAGLLGARVLDGSAATRDSVRSALVHHSVVHFACHGISDWDAPGESRLVLHDHLSAPLTVADISRLRPGNADLAYLSACSTTDTRTNLADEAVHITAAFQLAGYRHVIGTLWPVNDQAAAQTAITFYSTLTGGGSHPADVGNAASALHRAVRLTRTASLNSPTRWAAHIHVGH</sequence>
<dbReference type="Pfam" id="PF12770">
    <property type="entry name" value="CHAT"/>
    <property type="match status" value="1"/>
</dbReference>
<reference evidence="4" key="1">
    <citation type="journal article" date="2019" name="Int. J. Syst. Evol. Microbiol.">
        <title>The Global Catalogue of Microorganisms (GCM) 10K type strain sequencing project: providing services to taxonomists for standard genome sequencing and annotation.</title>
        <authorList>
            <consortium name="The Broad Institute Genomics Platform"/>
            <consortium name="The Broad Institute Genome Sequencing Center for Infectious Disease"/>
            <person name="Wu L."/>
            <person name="Ma J."/>
        </authorList>
    </citation>
    <scope>NUCLEOTIDE SEQUENCE [LARGE SCALE GENOMIC DNA]</scope>
    <source>
        <strain evidence="4">CGMCC 4.7152</strain>
    </source>
</reference>
<dbReference type="Gene3D" id="3.40.1740.10">
    <property type="entry name" value="VC0467-like"/>
    <property type="match status" value="1"/>
</dbReference>